<dbReference type="GO" id="GO:0000329">
    <property type="term" value="C:fungal-type vacuole membrane"/>
    <property type="evidence" value="ECO:0007669"/>
    <property type="project" value="InterPro"/>
</dbReference>
<evidence type="ECO:0000256" key="2">
    <source>
        <dbReference type="SAM" id="Phobius"/>
    </source>
</evidence>
<dbReference type="EMBL" id="LT551144">
    <property type="protein sequence ID" value="SAL96476.1"/>
    <property type="molecule type" value="Genomic_DNA"/>
</dbReference>
<evidence type="ECO:0000313" key="3">
    <source>
        <dbReference type="EMBL" id="SAL96476.1"/>
    </source>
</evidence>
<dbReference type="InParanoid" id="A0A168LBT7"/>
<feature type="region of interest" description="Disordered" evidence="1">
    <location>
        <begin position="1"/>
        <end position="119"/>
    </location>
</feature>
<organism evidence="3">
    <name type="scientific">Absidia glauca</name>
    <name type="common">Pin mould</name>
    <dbReference type="NCBI Taxonomy" id="4829"/>
    <lineage>
        <taxon>Eukaryota</taxon>
        <taxon>Fungi</taxon>
        <taxon>Fungi incertae sedis</taxon>
        <taxon>Mucoromycota</taxon>
        <taxon>Mucoromycotina</taxon>
        <taxon>Mucoromycetes</taxon>
        <taxon>Mucorales</taxon>
        <taxon>Cunninghamellaceae</taxon>
        <taxon>Absidia</taxon>
    </lineage>
</organism>
<dbReference type="Proteomes" id="UP000078561">
    <property type="component" value="Unassembled WGS sequence"/>
</dbReference>
<gene>
    <name evidence="3" type="primary">ABSGL_01889.1 scaffold 2540</name>
</gene>
<reference evidence="3" key="1">
    <citation type="submission" date="2016-04" db="EMBL/GenBank/DDBJ databases">
        <authorList>
            <person name="Evans L.H."/>
            <person name="Alamgir A."/>
            <person name="Owens N."/>
            <person name="Weber N.D."/>
            <person name="Virtaneva K."/>
            <person name="Barbian K."/>
            <person name="Babar A."/>
            <person name="Rosenke K."/>
        </authorList>
    </citation>
    <scope>NUCLEOTIDE SEQUENCE [LARGE SCALE GENOMIC DNA]</scope>
    <source>
        <strain evidence="3">CBS 101.48</strain>
    </source>
</reference>
<dbReference type="InterPro" id="IPR046368">
    <property type="entry name" value="Tag1"/>
</dbReference>
<protein>
    <submittedName>
        <fullName evidence="3">Uncharacterized protein</fullName>
    </submittedName>
</protein>
<dbReference type="Pfam" id="PF12505">
    <property type="entry name" value="DUF3712"/>
    <property type="match status" value="1"/>
</dbReference>
<keyword evidence="4" id="KW-1185">Reference proteome</keyword>
<feature type="transmembrane region" description="Helical" evidence="2">
    <location>
        <begin position="126"/>
        <end position="148"/>
    </location>
</feature>
<keyword evidence="2" id="KW-0812">Transmembrane</keyword>
<feature type="compositionally biased region" description="Polar residues" evidence="1">
    <location>
        <begin position="65"/>
        <end position="94"/>
    </location>
</feature>
<dbReference type="InterPro" id="IPR022185">
    <property type="entry name" value="DUF3712"/>
</dbReference>
<evidence type="ECO:0000313" key="4">
    <source>
        <dbReference type="Proteomes" id="UP000078561"/>
    </source>
</evidence>
<keyword evidence="2" id="KW-1133">Transmembrane helix</keyword>
<accession>A0A168LBT7</accession>
<dbReference type="PANTHER" id="PTHR35895">
    <property type="entry name" value="CHROMOSOME 16, WHOLE GENOME SHOTGUN SEQUENCE"/>
    <property type="match status" value="1"/>
</dbReference>
<keyword evidence="2" id="KW-0472">Membrane</keyword>
<dbReference type="PANTHER" id="PTHR35895:SF3">
    <property type="entry name" value="PRE-RRNA PROCESSING PROTEIN"/>
    <property type="match status" value="1"/>
</dbReference>
<sequence length="610" mass="66933">MPDLLSNSKNDSDDNSKSDTSSTMAPAERQPLLSFFKGAATKKSPTKKQQKDKSPAVTVPAPLHSISSSTDDAIQDTDSYTPNYGSIGESSSSPQHYRHRQQQRQQQQQEQDHEARQQRHPTNMRIYIALTLFLGIIFMASLVLLLMAPRFAQKHFEDGVQLQFQQASIVNATSTSDGVNIITMNIVGSITLLGTAYNLSRHIARVFGDIQLLDTTLQVFQSPPTTPAWIPSPPPVSPYQPSSSPAIYQSSLGTIKLPGLTLSSASNVTLIDFVTQFVVVDPTGLMNFCKDALTSKQVGWQVIGSLPLRVGWLPMENSLALDKVINIDGMDGLKQTELKDMVFPGTHPLGGILLEGTVGIYNPSKTLSITIGDVDFGIFLPGGDTGDDEMIAVVQAMDTELLGQRMNHFNVKGRTLPLDDNDTNKRQLMEQFLTRYLHGNASIVHVRGSNFGPDDGDSFVGSHPAKSTNKVPDWLQKALASMTLAVPFPGATQMDIIQSLTLDNIKIDFSMVTKGPLVSCDSTALLQLPKEMKFELDVVEIDPIVYIYLEHDSKEPFAVLHPNRPCPSRTIHRSHGGETIPKDMFMVKSRINKAPFKHSVSSGHRKCIGI</sequence>
<name>A0A168LBT7_ABSGL</name>
<dbReference type="OrthoDB" id="10039566at2759"/>
<dbReference type="AlphaFoldDB" id="A0A168LBT7"/>
<proteinExistence type="predicted"/>
<evidence type="ECO:0000256" key="1">
    <source>
        <dbReference type="SAM" id="MobiDB-lite"/>
    </source>
</evidence>